<organism evidence="2 3">
    <name type="scientific">Streptomyces hainanensis</name>
    <dbReference type="NCBI Taxonomy" id="402648"/>
    <lineage>
        <taxon>Bacteria</taxon>
        <taxon>Bacillati</taxon>
        <taxon>Actinomycetota</taxon>
        <taxon>Actinomycetes</taxon>
        <taxon>Kitasatosporales</taxon>
        <taxon>Streptomycetaceae</taxon>
        <taxon>Streptomyces</taxon>
    </lineage>
</organism>
<dbReference type="InterPro" id="IPR002397">
    <property type="entry name" value="Cyt_P450_B"/>
</dbReference>
<reference evidence="2 3" key="1">
    <citation type="submission" date="2019-03" db="EMBL/GenBank/DDBJ databases">
        <title>Draft genome sequences of novel Actinobacteria.</title>
        <authorList>
            <person name="Sahin N."/>
            <person name="Ay H."/>
            <person name="Saygin H."/>
        </authorList>
    </citation>
    <scope>NUCLEOTIDE SEQUENCE [LARGE SCALE GENOMIC DNA]</scope>
    <source>
        <strain evidence="2 3">DSM 41900</strain>
    </source>
</reference>
<feature type="non-terminal residue" evidence="2">
    <location>
        <position position="324"/>
    </location>
</feature>
<dbReference type="GO" id="GO:0005506">
    <property type="term" value="F:iron ion binding"/>
    <property type="evidence" value="ECO:0007669"/>
    <property type="project" value="InterPro"/>
</dbReference>
<dbReference type="GO" id="GO:0016705">
    <property type="term" value="F:oxidoreductase activity, acting on paired donors, with incorporation or reduction of molecular oxygen"/>
    <property type="evidence" value="ECO:0007669"/>
    <property type="project" value="InterPro"/>
</dbReference>
<keyword evidence="3" id="KW-1185">Reference proteome</keyword>
<dbReference type="RefSeq" id="WP_132822250.1">
    <property type="nucleotide sequence ID" value="NZ_SMKI01000732.1"/>
</dbReference>
<dbReference type="AlphaFoldDB" id="A0A4R4SH61"/>
<evidence type="ECO:0000313" key="3">
    <source>
        <dbReference type="Proteomes" id="UP000295345"/>
    </source>
</evidence>
<comment type="similarity">
    <text evidence="1">Belongs to the cytochrome P450 family.</text>
</comment>
<dbReference type="GO" id="GO:0004497">
    <property type="term" value="F:monooxygenase activity"/>
    <property type="evidence" value="ECO:0007669"/>
    <property type="project" value="InterPro"/>
</dbReference>
<protein>
    <submittedName>
        <fullName evidence="2">Cytochrome P450</fullName>
    </submittedName>
</protein>
<dbReference type="PANTHER" id="PTHR46696:SF6">
    <property type="entry name" value="P450, PUTATIVE (EUROFUNG)-RELATED"/>
    <property type="match status" value="1"/>
</dbReference>
<dbReference type="Gene3D" id="1.10.630.10">
    <property type="entry name" value="Cytochrome P450"/>
    <property type="match status" value="1"/>
</dbReference>
<accession>A0A4R4SH61</accession>
<dbReference type="PRINTS" id="PR00359">
    <property type="entry name" value="BP450"/>
</dbReference>
<dbReference type="OrthoDB" id="4183192at2"/>
<comment type="caution">
    <text evidence="2">The sequence shown here is derived from an EMBL/GenBank/DDBJ whole genome shotgun (WGS) entry which is preliminary data.</text>
</comment>
<dbReference type="GO" id="GO:0020037">
    <property type="term" value="F:heme binding"/>
    <property type="evidence" value="ECO:0007669"/>
    <property type="project" value="InterPro"/>
</dbReference>
<evidence type="ECO:0000313" key="2">
    <source>
        <dbReference type="EMBL" id="TDC61619.1"/>
    </source>
</evidence>
<dbReference type="SUPFAM" id="SSF48264">
    <property type="entry name" value="Cytochrome P450"/>
    <property type="match status" value="1"/>
</dbReference>
<dbReference type="InterPro" id="IPR036396">
    <property type="entry name" value="Cyt_P450_sf"/>
</dbReference>
<dbReference type="EMBL" id="SMKI01000732">
    <property type="protein sequence ID" value="TDC61619.1"/>
    <property type="molecule type" value="Genomic_DNA"/>
</dbReference>
<evidence type="ECO:0000256" key="1">
    <source>
        <dbReference type="ARBA" id="ARBA00010617"/>
    </source>
</evidence>
<sequence>MPDATVPPHPLLAYPFEREHCLSPLPHTGLLDQERMALVTMPSGHPAHLAVRHSDVVRVLADRRFSRRAMLTAPGGPRMTRADLDEPSLLGLDPPDHTRVRRLCAPALRPGAVDALRPALGTRVERLLDAVDARGTANQVVDLHRAFSLPLATGVVCDLLGIPEERRAPLLLWSRQKLALTSLPPDRARAGHRALRAHWRRLLFDGPGPGSGPGPGEGLLRTLLRSHRDGDISRTELLATAVNLYVAGHATAAATLTNGLLHLLVHRDQWHALCRSPALIDGAVHEILRYDTIADAALPRLATADVRLGHTLVRAGEAVIPSHA</sequence>
<dbReference type="Proteomes" id="UP000295345">
    <property type="component" value="Unassembled WGS sequence"/>
</dbReference>
<dbReference type="PANTHER" id="PTHR46696">
    <property type="entry name" value="P450, PUTATIVE (EUROFUNG)-RELATED"/>
    <property type="match status" value="1"/>
</dbReference>
<proteinExistence type="inferred from homology"/>
<gene>
    <name evidence="2" type="ORF">E1283_35310</name>
</gene>
<name>A0A4R4SH61_9ACTN</name>